<feature type="domain" description="DprA winged helix" evidence="4">
    <location>
        <begin position="316"/>
        <end position="368"/>
    </location>
</feature>
<feature type="coiled-coil region" evidence="2">
    <location>
        <begin position="51"/>
        <end position="78"/>
    </location>
</feature>
<dbReference type="EMBL" id="CACRUT010000015">
    <property type="protein sequence ID" value="VYU22130.1"/>
    <property type="molecule type" value="Genomic_DNA"/>
</dbReference>
<dbReference type="InterPro" id="IPR036388">
    <property type="entry name" value="WH-like_DNA-bd_sf"/>
</dbReference>
<dbReference type="Gene3D" id="3.40.50.450">
    <property type="match status" value="1"/>
</dbReference>
<gene>
    <name evidence="5" type="ORF">PCLFYP37_02230</name>
</gene>
<protein>
    <submittedName>
        <fullName evidence="5">Uncharacterized protein</fullName>
    </submittedName>
</protein>
<dbReference type="AlphaFoldDB" id="A0A6N3CZJ8"/>
<evidence type="ECO:0000256" key="1">
    <source>
        <dbReference type="ARBA" id="ARBA00006525"/>
    </source>
</evidence>
<evidence type="ECO:0000256" key="2">
    <source>
        <dbReference type="SAM" id="Coils"/>
    </source>
</evidence>
<comment type="similarity">
    <text evidence="1">Belongs to the DprA/Smf family.</text>
</comment>
<evidence type="ECO:0000259" key="4">
    <source>
        <dbReference type="Pfam" id="PF17782"/>
    </source>
</evidence>
<dbReference type="InterPro" id="IPR003488">
    <property type="entry name" value="DprA"/>
</dbReference>
<dbReference type="Pfam" id="PF17782">
    <property type="entry name" value="WHD_DprA"/>
    <property type="match status" value="1"/>
</dbReference>
<proteinExistence type="inferred from homology"/>
<dbReference type="Pfam" id="PF02481">
    <property type="entry name" value="DNA_processg_A"/>
    <property type="match status" value="1"/>
</dbReference>
<dbReference type="RefSeq" id="WP_412442668.1">
    <property type="nucleotide sequence ID" value="NZ_CACRUT010000015.1"/>
</dbReference>
<reference evidence="5" key="1">
    <citation type="submission" date="2019-11" db="EMBL/GenBank/DDBJ databases">
        <authorList>
            <person name="Feng L."/>
        </authorList>
    </citation>
    <scope>NUCLEOTIDE SEQUENCE</scope>
    <source>
        <strain evidence="5">PclaraLFYP37</strain>
    </source>
</reference>
<evidence type="ECO:0000259" key="3">
    <source>
        <dbReference type="Pfam" id="PF02481"/>
    </source>
</evidence>
<accession>A0A6N3CZJ8</accession>
<keyword evidence="2" id="KW-0175">Coiled coil</keyword>
<sequence>MTEQEIIYTMALTRVPRVNTAAQHRLMEELGSASAVFDHRHHIRDFYPEASDKLSAALQEMEVQVARAEEELEFTRKHHIKCLCYHDTDYPSRLRECDDAPLLLYYKGNADLNRTHVVNMVGTRHCTEYGKDICRRFVAELANLCPDVLVVSGLAYGIDIHSHRAALDNAVDTVGVLAHGLDQIYPRLHRDTAVQMTSQGGLLTEFMSRTNADKVNFVRRNRIVAGMADATIVVESAEKGGALITADIAMSYHRDVFAFPGRVGDPYSQGCNRLIRDSKAALLQNAQEFMEAMGWQPRSSENQKDKGIQGELFPDLCEEEQRIVDCLRQSECLQINALAVATNLPVHKLSAFLFNLEMKGIVKLLSGGMYRLV</sequence>
<dbReference type="PANTHER" id="PTHR43022:SF1">
    <property type="entry name" value="PROTEIN SMF"/>
    <property type="match status" value="1"/>
</dbReference>
<organism evidence="5">
    <name type="scientific">Paraprevotella clara</name>
    <dbReference type="NCBI Taxonomy" id="454154"/>
    <lineage>
        <taxon>Bacteria</taxon>
        <taxon>Pseudomonadati</taxon>
        <taxon>Bacteroidota</taxon>
        <taxon>Bacteroidia</taxon>
        <taxon>Bacteroidales</taxon>
        <taxon>Prevotellaceae</taxon>
        <taxon>Paraprevotella</taxon>
    </lineage>
</organism>
<dbReference type="GO" id="GO:0009294">
    <property type="term" value="P:DNA-mediated transformation"/>
    <property type="evidence" value="ECO:0007669"/>
    <property type="project" value="InterPro"/>
</dbReference>
<dbReference type="InterPro" id="IPR041614">
    <property type="entry name" value="DprA_WH"/>
</dbReference>
<dbReference type="Gene3D" id="1.10.10.10">
    <property type="entry name" value="Winged helix-like DNA-binding domain superfamily/Winged helix DNA-binding domain"/>
    <property type="match status" value="1"/>
</dbReference>
<name>A0A6N3CZJ8_9BACT</name>
<dbReference type="SUPFAM" id="SSF102405">
    <property type="entry name" value="MCP/YpsA-like"/>
    <property type="match status" value="1"/>
</dbReference>
<dbReference type="PANTHER" id="PTHR43022">
    <property type="entry name" value="PROTEIN SMF"/>
    <property type="match status" value="1"/>
</dbReference>
<dbReference type="InterPro" id="IPR057666">
    <property type="entry name" value="DrpA_SLOG"/>
</dbReference>
<evidence type="ECO:0000313" key="5">
    <source>
        <dbReference type="EMBL" id="VYU22130.1"/>
    </source>
</evidence>
<feature type="domain" description="Smf/DprA SLOG" evidence="3">
    <location>
        <begin position="82"/>
        <end position="293"/>
    </location>
</feature>
<dbReference type="NCBIfam" id="TIGR00732">
    <property type="entry name" value="dprA"/>
    <property type="match status" value="1"/>
</dbReference>